<dbReference type="OrthoDB" id="4159828at2759"/>
<protein>
    <recommendedName>
        <fullName evidence="3">Endonuclease/exonuclease/phosphatase domain-containing protein</fullName>
    </recommendedName>
</protein>
<reference evidence="1 2" key="1">
    <citation type="journal article" date="2015" name="Environ. Microbiol.">
        <title>Metagenome sequence of Elaphomyces granulatus from sporocarp tissue reveals Ascomycota ectomycorrhizal fingerprints of genome expansion and a Proteobacteria-rich microbiome.</title>
        <authorList>
            <person name="Quandt C.A."/>
            <person name="Kohler A."/>
            <person name="Hesse C.N."/>
            <person name="Sharpton T.J."/>
            <person name="Martin F."/>
            <person name="Spatafora J.W."/>
        </authorList>
    </citation>
    <scope>NUCLEOTIDE SEQUENCE [LARGE SCALE GENOMIC DNA]</scope>
    <source>
        <strain evidence="1 2">OSC145934</strain>
    </source>
</reference>
<dbReference type="Proteomes" id="UP000243515">
    <property type="component" value="Unassembled WGS sequence"/>
</dbReference>
<keyword evidence="2" id="KW-1185">Reference proteome</keyword>
<gene>
    <name evidence="1" type="ORF">Egran_04347</name>
</gene>
<proteinExistence type="predicted"/>
<organism evidence="1 2">
    <name type="scientific">Elaphomyces granulatus</name>
    <dbReference type="NCBI Taxonomy" id="519963"/>
    <lineage>
        <taxon>Eukaryota</taxon>
        <taxon>Fungi</taxon>
        <taxon>Dikarya</taxon>
        <taxon>Ascomycota</taxon>
        <taxon>Pezizomycotina</taxon>
        <taxon>Eurotiomycetes</taxon>
        <taxon>Eurotiomycetidae</taxon>
        <taxon>Eurotiales</taxon>
        <taxon>Elaphomycetaceae</taxon>
        <taxon>Elaphomyces</taxon>
    </lineage>
</organism>
<name>A0A232LUT4_9EURO</name>
<dbReference type="AlphaFoldDB" id="A0A232LUT4"/>
<accession>A0A232LUT4</accession>
<comment type="caution">
    <text evidence="1">The sequence shown here is derived from an EMBL/GenBank/DDBJ whole genome shotgun (WGS) entry which is preliminary data.</text>
</comment>
<sequence length="269" mass="30617">MPDTESRIILVNWTSAAQTMEMGPLPAWGVNKEVATGSDHELIVFTWEDQDKRLDGQCREGDAGEDSEVTGWDIKGLIDDKEALEKAEQSWREITAGRPTLTDQCTLGEVEEEAWWVQEMLSTVLNRHAKALRVTSRSKRWWGEEIKKSRRAYAQARRSWRAGLVSAEELKATRNDYYRGIRKAKRKCWESFLVGADENEPQGGAAATTRCWKALRYASPRTMCTTPALKGLLGRVAVSTEEKEALIREDMCTTRFSLKRYKRLPELTG</sequence>
<evidence type="ECO:0000313" key="1">
    <source>
        <dbReference type="EMBL" id="OXV07889.1"/>
    </source>
</evidence>
<evidence type="ECO:0008006" key="3">
    <source>
        <dbReference type="Google" id="ProtNLM"/>
    </source>
</evidence>
<evidence type="ECO:0000313" key="2">
    <source>
        <dbReference type="Proteomes" id="UP000243515"/>
    </source>
</evidence>
<dbReference type="EMBL" id="NPHW01004461">
    <property type="protein sequence ID" value="OXV07889.1"/>
    <property type="molecule type" value="Genomic_DNA"/>
</dbReference>